<dbReference type="RefSeq" id="WP_090329808.1">
    <property type="nucleotide sequence ID" value="NZ_FNSL01000001.1"/>
</dbReference>
<feature type="transmembrane region" description="Helical" evidence="6">
    <location>
        <begin position="282"/>
        <end position="299"/>
    </location>
</feature>
<dbReference type="Proteomes" id="UP000199064">
    <property type="component" value="Unassembled WGS sequence"/>
</dbReference>
<keyword evidence="3 6" id="KW-0812">Transmembrane</keyword>
<dbReference type="AlphaFoldDB" id="A0A1H4NLE2"/>
<dbReference type="GO" id="GO:0043190">
    <property type="term" value="C:ATP-binding cassette (ABC) transporter complex"/>
    <property type="evidence" value="ECO:0007669"/>
    <property type="project" value="TreeGrafter"/>
</dbReference>
<feature type="transmembrane region" description="Helical" evidence="6">
    <location>
        <begin position="99"/>
        <end position="117"/>
    </location>
</feature>
<keyword evidence="5 6" id="KW-0472">Membrane</keyword>
<feature type="transmembrane region" description="Helical" evidence="6">
    <location>
        <begin position="336"/>
        <end position="357"/>
    </location>
</feature>
<evidence type="ECO:0000256" key="6">
    <source>
        <dbReference type="SAM" id="Phobius"/>
    </source>
</evidence>
<gene>
    <name evidence="7" type="ORF">SAMN05216452_3807</name>
</gene>
<proteinExistence type="predicted"/>
<reference evidence="8" key="1">
    <citation type="submission" date="2016-10" db="EMBL/GenBank/DDBJ databases">
        <authorList>
            <person name="Varghese N."/>
            <person name="Submissions S."/>
        </authorList>
    </citation>
    <scope>NUCLEOTIDE SEQUENCE [LARGE SCALE GENOMIC DNA]</scope>
    <source>
        <strain evidence="8">ES.061</strain>
    </source>
</reference>
<keyword evidence="4 6" id="KW-1133">Transmembrane helix</keyword>
<dbReference type="Pfam" id="PF03739">
    <property type="entry name" value="LptF_LptG"/>
    <property type="match status" value="1"/>
</dbReference>
<evidence type="ECO:0000256" key="5">
    <source>
        <dbReference type="ARBA" id="ARBA00023136"/>
    </source>
</evidence>
<dbReference type="EMBL" id="FNSL01000001">
    <property type="protein sequence ID" value="SEB95312.1"/>
    <property type="molecule type" value="Genomic_DNA"/>
</dbReference>
<keyword evidence="8" id="KW-1185">Reference proteome</keyword>
<dbReference type="InterPro" id="IPR023298">
    <property type="entry name" value="ATPase_P-typ_TM_dom_sf"/>
</dbReference>
<feature type="transmembrane region" description="Helical" evidence="6">
    <location>
        <begin position="306"/>
        <end position="324"/>
    </location>
</feature>
<dbReference type="PANTHER" id="PTHR33529:SF6">
    <property type="entry name" value="YJGP_YJGQ FAMILY PERMEASE"/>
    <property type="match status" value="1"/>
</dbReference>
<evidence type="ECO:0000313" key="8">
    <source>
        <dbReference type="Proteomes" id="UP000199064"/>
    </source>
</evidence>
<dbReference type="InterPro" id="IPR005495">
    <property type="entry name" value="LptG/LptF_permease"/>
</dbReference>
<name>A0A1H4NLE2_9HYPH</name>
<evidence type="ECO:0000256" key="4">
    <source>
        <dbReference type="ARBA" id="ARBA00022989"/>
    </source>
</evidence>
<accession>A0A1H4NLE2</accession>
<feature type="transmembrane region" description="Helical" evidence="6">
    <location>
        <begin position="45"/>
        <end position="78"/>
    </location>
</feature>
<evidence type="ECO:0000313" key="7">
    <source>
        <dbReference type="EMBL" id="SEB95312.1"/>
    </source>
</evidence>
<evidence type="ECO:0000256" key="3">
    <source>
        <dbReference type="ARBA" id="ARBA00022692"/>
    </source>
</evidence>
<comment type="subcellular location">
    <subcellularLocation>
        <location evidence="1">Cell membrane</location>
        <topology evidence="1">Multi-pass membrane protein</topology>
    </subcellularLocation>
</comment>
<keyword evidence="2" id="KW-1003">Cell membrane</keyword>
<evidence type="ECO:0000256" key="2">
    <source>
        <dbReference type="ARBA" id="ARBA00022475"/>
    </source>
</evidence>
<organism evidence="7 8">
    <name type="scientific">Nitratireductor aquibiodomus</name>
    <dbReference type="NCBI Taxonomy" id="204799"/>
    <lineage>
        <taxon>Bacteria</taxon>
        <taxon>Pseudomonadati</taxon>
        <taxon>Pseudomonadota</taxon>
        <taxon>Alphaproteobacteria</taxon>
        <taxon>Hyphomicrobiales</taxon>
        <taxon>Phyllobacteriaceae</taxon>
        <taxon>Nitratireductor</taxon>
    </lineage>
</organism>
<evidence type="ECO:0000256" key="1">
    <source>
        <dbReference type="ARBA" id="ARBA00004651"/>
    </source>
</evidence>
<sequence length="401" mass="44099">MRVIELYIMRRTFALFAAALLWVLALVWTTQVLNRIDLVTDSGQSAGTFFFVAALVLPSVIPIVIPFALGIAIAQTLATMNSDSELVVINASGAPRATIIRPILIIAIGASVASFLINNTLEPASRQAFRSVLANARADLITTVLQEGSFQKVDDGLFVQVSERLPNGLLGGIFVADSRDENTKLVYHARTGAAVEREGGSILVMQDGMVQRQSANGDVSTIRFDSYAFDLSQFSSGGGGEPTLHPKDRSLAFLMNPDVNDSFYKKSPQIIRAELHMRLSEWLYPLVFAMVALAVAGDARSFREARLHPIVTTMAIALIVRWIGFYSGTEAESSPLFSFVLYAAPLLMIGLCAVFIATNRVMELPTHWVEKLNARMQRLTDGMTHWRVRLANRRTPARRRG</sequence>
<dbReference type="GO" id="GO:0015920">
    <property type="term" value="P:lipopolysaccharide transport"/>
    <property type="evidence" value="ECO:0007669"/>
    <property type="project" value="TreeGrafter"/>
</dbReference>
<dbReference type="SUPFAM" id="SSF81665">
    <property type="entry name" value="Calcium ATPase, transmembrane domain M"/>
    <property type="match status" value="1"/>
</dbReference>
<dbReference type="PANTHER" id="PTHR33529">
    <property type="entry name" value="SLR0882 PROTEIN-RELATED"/>
    <property type="match status" value="1"/>
</dbReference>
<protein>
    <submittedName>
        <fullName evidence="7">Lipopolysaccharide export system permease protein</fullName>
    </submittedName>
</protein>